<name>A0A2X1XVX8_9FIRM</name>
<dbReference type="InterPro" id="IPR036582">
    <property type="entry name" value="Mao_N_sf"/>
</dbReference>
<evidence type="ECO:0000313" key="3">
    <source>
        <dbReference type="EMBL" id="SPY46917.1"/>
    </source>
</evidence>
<dbReference type="Gene3D" id="3.30.457.10">
    <property type="entry name" value="Copper amine oxidase-like, N-terminal domain"/>
    <property type="match status" value="1"/>
</dbReference>
<dbReference type="Proteomes" id="UP000250070">
    <property type="component" value="Unassembled WGS sequence"/>
</dbReference>
<reference evidence="3 4" key="1">
    <citation type="submission" date="2018-06" db="EMBL/GenBank/DDBJ databases">
        <authorList>
            <consortium name="Pathogen Informatics"/>
            <person name="Doyle S."/>
        </authorList>
    </citation>
    <scope>NUCLEOTIDE SEQUENCE [LARGE SCALE GENOMIC DNA]</scope>
    <source>
        <strain evidence="3 4">NCTC13076</strain>
    </source>
</reference>
<keyword evidence="1" id="KW-0732">Signal</keyword>
<dbReference type="SUPFAM" id="SSF55383">
    <property type="entry name" value="Copper amine oxidase, domain N"/>
    <property type="match status" value="1"/>
</dbReference>
<dbReference type="STRING" id="54005.HMPREF3229_00663"/>
<dbReference type="InterPro" id="IPR012854">
    <property type="entry name" value="Cu_amine_oxidase-like_N"/>
</dbReference>
<evidence type="ECO:0000256" key="1">
    <source>
        <dbReference type="SAM" id="SignalP"/>
    </source>
</evidence>
<accession>A0A2X1XVX8</accession>
<dbReference type="OrthoDB" id="2379109at2"/>
<evidence type="ECO:0000313" key="4">
    <source>
        <dbReference type="Proteomes" id="UP000250070"/>
    </source>
</evidence>
<gene>
    <name evidence="3" type="ORF">NCTC13076_00811</name>
</gene>
<feature type="chain" id="PRO_5015868200" evidence="1">
    <location>
        <begin position="23"/>
        <end position="353"/>
    </location>
</feature>
<feature type="domain" description="Copper amine oxidase-like N-terminal" evidence="2">
    <location>
        <begin position="30"/>
        <end position="141"/>
    </location>
</feature>
<feature type="signal peptide" evidence="1">
    <location>
        <begin position="1"/>
        <end position="22"/>
    </location>
</feature>
<organism evidence="3 4">
    <name type="scientific">Peptoniphilus harei</name>
    <dbReference type="NCBI Taxonomy" id="54005"/>
    <lineage>
        <taxon>Bacteria</taxon>
        <taxon>Bacillati</taxon>
        <taxon>Bacillota</taxon>
        <taxon>Tissierellia</taxon>
        <taxon>Tissierellales</taxon>
        <taxon>Peptoniphilaceae</taxon>
        <taxon>Peptoniphilus</taxon>
    </lineage>
</organism>
<sequence>MKKKFILSASILALAIPSLVTANTNIRIWMKGDMIKSDVAPYIYEERTMVPLRVISENLGKEVLWDGANRSVQISDGYGGVLYLTIDKKEIKNFSAGNSNTIKLDVAPKIKDDRTFVPLRAIAEAFGERVDWDKDKRVVVIGDGYDSKKIKDEKKDLQEKKEVLDPLGLDYLYKKEMMNKSDEEKAVYEKKMREMPSKVFKGYKNGEVEACLAWLSFAKAGEFFGPELNKDPYLNPRKDGLGISVRERGSSMSSFDDYEKDEKYKREIMGVNSGPSMAMLEYFDYYLNFDGTFNSFRLPSHYHGTGPEMLKEVKNIVAHPKKIKFIKADKGEVEKLLKTLRDSDNFYKLKNLA</sequence>
<dbReference type="Pfam" id="PF07833">
    <property type="entry name" value="Cu_amine_oxidN1"/>
    <property type="match status" value="1"/>
</dbReference>
<evidence type="ECO:0000259" key="2">
    <source>
        <dbReference type="Pfam" id="PF07833"/>
    </source>
</evidence>
<proteinExistence type="predicted"/>
<dbReference type="RefSeq" id="WP_112889601.1">
    <property type="nucleotide sequence ID" value="NZ_CP068103.1"/>
</dbReference>
<dbReference type="AlphaFoldDB" id="A0A2X1XVX8"/>
<dbReference type="GeneID" id="83862318"/>
<protein>
    <submittedName>
        <fullName evidence="3">Copper amine oxidase N-terminal domain</fullName>
    </submittedName>
</protein>
<dbReference type="EMBL" id="UATM01000032">
    <property type="protein sequence ID" value="SPY46917.1"/>
    <property type="molecule type" value="Genomic_DNA"/>
</dbReference>